<dbReference type="WBParaSite" id="HCON_00156705-00001">
    <property type="protein sequence ID" value="HCON_00156705-00001"/>
    <property type="gene ID" value="HCON_00156705"/>
</dbReference>
<protein>
    <submittedName>
        <fullName evidence="3">Regulating synaptic membrane exocytosis protein 2</fullName>
    </submittedName>
</protein>
<reference evidence="3" key="1">
    <citation type="submission" date="2020-12" db="UniProtKB">
        <authorList>
            <consortium name="WormBaseParasite"/>
        </authorList>
    </citation>
    <scope>IDENTIFICATION</scope>
    <source>
        <strain evidence="3">MHco3</strain>
    </source>
</reference>
<evidence type="ECO:0000256" key="1">
    <source>
        <dbReference type="SAM" id="MobiDB-lite"/>
    </source>
</evidence>
<dbReference type="Proteomes" id="UP000025227">
    <property type="component" value="Unplaced"/>
</dbReference>
<dbReference type="OrthoDB" id="5843674at2759"/>
<feature type="compositionally biased region" description="Polar residues" evidence="1">
    <location>
        <begin position="23"/>
        <end position="41"/>
    </location>
</feature>
<feature type="compositionally biased region" description="Basic and acidic residues" evidence="1">
    <location>
        <begin position="86"/>
        <end position="97"/>
    </location>
</feature>
<feature type="region of interest" description="Disordered" evidence="1">
    <location>
        <begin position="1"/>
        <end position="160"/>
    </location>
</feature>
<keyword evidence="2" id="KW-1185">Reference proteome</keyword>
<evidence type="ECO:0000313" key="2">
    <source>
        <dbReference type="Proteomes" id="UP000025227"/>
    </source>
</evidence>
<evidence type="ECO:0000313" key="3">
    <source>
        <dbReference type="WBParaSite" id="HCON_00156705-00001"/>
    </source>
</evidence>
<name>A0A7I4Z060_HAECO</name>
<sequence length="211" mass="24572">FMGCTQSKKSSKISSDKTVPRKYSTSASSKPKSVEFSHSTISSVSSERQERQEEDNKVATKSNMIVPLTKHHLTSKPNENPNDDGNVERHRSVDSVDRFAPNPNPREAAKEAARAVSRETPYEEPKEIRESRDGRNERRRKEERRRSRQRPQPINTFWDQEDQDYIARKNMQRNQRRIHAMQDRNEADDTLYEVPVRMPEVDFTTQSTTVP</sequence>
<feature type="compositionally biased region" description="Basic and acidic residues" evidence="1">
    <location>
        <begin position="107"/>
        <end position="140"/>
    </location>
</feature>
<proteinExistence type="predicted"/>
<organism evidence="2 3">
    <name type="scientific">Haemonchus contortus</name>
    <name type="common">Barber pole worm</name>
    <dbReference type="NCBI Taxonomy" id="6289"/>
    <lineage>
        <taxon>Eukaryota</taxon>
        <taxon>Metazoa</taxon>
        <taxon>Ecdysozoa</taxon>
        <taxon>Nematoda</taxon>
        <taxon>Chromadorea</taxon>
        <taxon>Rhabditida</taxon>
        <taxon>Rhabditina</taxon>
        <taxon>Rhabditomorpha</taxon>
        <taxon>Strongyloidea</taxon>
        <taxon>Trichostrongylidae</taxon>
        <taxon>Haemonchus</taxon>
    </lineage>
</organism>
<accession>A0A7I4Z060</accession>
<feature type="compositionally biased region" description="Basic and acidic residues" evidence="1">
    <location>
        <begin position="47"/>
        <end position="58"/>
    </location>
</feature>
<dbReference type="AlphaFoldDB" id="A0A7I4Z060"/>